<keyword evidence="4" id="KW-0862">Zinc</keyword>
<feature type="compositionally biased region" description="Polar residues" evidence="6">
    <location>
        <begin position="8"/>
        <end position="18"/>
    </location>
</feature>
<proteinExistence type="predicted"/>
<dbReference type="PANTHER" id="PTHR46481:SF10">
    <property type="entry name" value="ZINC FINGER BED DOMAIN-CONTAINING PROTEIN 39"/>
    <property type="match status" value="1"/>
</dbReference>
<keyword evidence="3" id="KW-0863">Zinc-finger</keyword>
<keyword evidence="5" id="KW-0539">Nucleus</keyword>
<feature type="region of interest" description="Disordered" evidence="6">
    <location>
        <begin position="1"/>
        <end position="43"/>
    </location>
</feature>
<dbReference type="AlphaFoldDB" id="A0AAW2RSX8"/>
<dbReference type="InterPro" id="IPR052035">
    <property type="entry name" value="ZnF_BED_domain_contain"/>
</dbReference>
<evidence type="ECO:0000256" key="3">
    <source>
        <dbReference type="ARBA" id="ARBA00022771"/>
    </source>
</evidence>
<protein>
    <recommendedName>
        <fullName evidence="8">Zinc finger BED domain-containing protein RICESLEEPER 2-like</fullName>
    </recommendedName>
</protein>
<dbReference type="EMBL" id="JACGWM010000003">
    <property type="protein sequence ID" value="KAL0383010.1"/>
    <property type="molecule type" value="Genomic_DNA"/>
</dbReference>
<gene>
    <name evidence="7" type="ORF">Scaly_0588300</name>
</gene>
<evidence type="ECO:0000256" key="6">
    <source>
        <dbReference type="SAM" id="MobiDB-lite"/>
    </source>
</evidence>
<name>A0AAW2RSX8_9LAMI</name>
<evidence type="ECO:0000313" key="7">
    <source>
        <dbReference type="EMBL" id="KAL0383010.1"/>
    </source>
</evidence>
<dbReference type="SUPFAM" id="SSF53098">
    <property type="entry name" value="Ribonuclease H-like"/>
    <property type="match status" value="1"/>
</dbReference>
<keyword evidence="2" id="KW-0479">Metal-binding</keyword>
<comment type="caution">
    <text evidence="7">The sequence shown here is derived from an EMBL/GenBank/DDBJ whole genome shotgun (WGS) entry which is preliminary data.</text>
</comment>
<organism evidence="7">
    <name type="scientific">Sesamum calycinum</name>
    <dbReference type="NCBI Taxonomy" id="2727403"/>
    <lineage>
        <taxon>Eukaryota</taxon>
        <taxon>Viridiplantae</taxon>
        <taxon>Streptophyta</taxon>
        <taxon>Embryophyta</taxon>
        <taxon>Tracheophyta</taxon>
        <taxon>Spermatophyta</taxon>
        <taxon>Magnoliopsida</taxon>
        <taxon>eudicotyledons</taxon>
        <taxon>Gunneridae</taxon>
        <taxon>Pentapetalae</taxon>
        <taxon>asterids</taxon>
        <taxon>lamiids</taxon>
        <taxon>Lamiales</taxon>
        <taxon>Pedaliaceae</taxon>
        <taxon>Sesamum</taxon>
    </lineage>
</organism>
<reference evidence="7" key="2">
    <citation type="journal article" date="2024" name="Plant">
        <title>Genomic evolution and insights into agronomic trait innovations of Sesamum species.</title>
        <authorList>
            <person name="Miao H."/>
            <person name="Wang L."/>
            <person name="Qu L."/>
            <person name="Liu H."/>
            <person name="Sun Y."/>
            <person name="Le M."/>
            <person name="Wang Q."/>
            <person name="Wei S."/>
            <person name="Zheng Y."/>
            <person name="Lin W."/>
            <person name="Duan Y."/>
            <person name="Cao H."/>
            <person name="Xiong S."/>
            <person name="Wang X."/>
            <person name="Wei L."/>
            <person name="Li C."/>
            <person name="Ma Q."/>
            <person name="Ju M."/>
            <person name="Zhao R."/>
            <person name="Li G."/>
            <person name="Mu C."/>
            <person name="Tian Q."/>
            <person name="Mei H."/>
            <person name="Zhang T."/>
            <person name="Gao T."/>
            <person name="Zhang H."/>
        </authorList>
    </citation>
    <scope>NUCLEOTIDE SEQUENCE</scope>
    <source>
        <strain evidence="7">KEN8</strain>
    </source>
</reference>
<dbReference type="GO" id="GO:0008270">
    <property type="term" value="F:zinc ion binding"/>
    <property type="evidence" value="ECO:0007669"/>
    <property type="project" value="UniProtKB-KW"/>
</dbReference>
<evidence type="ECO:0000256" key="1">
    <source>
        <dbReference type="ARBA" id="ARBA00004123"/>
    </source>
</evidence>
<feature type="compositionally biased region" description="Basic and acidic residues" evidence="6">
    <location>
        <begin position="34"/>
        <end position="43"/>
    </location>
</feature>
<dbReference type="InterPro" id="IPR012337">
    <property type="entry name" value="RNaseH-like_sf"/>
</dbReference>
<evidence type="ECO:0008006" key="8">
    <source>
        <dbReference type="Google" id="ProtNLM"/>
    </source>
</evidence>
<sequence>MQSKEETLEQTTSATNEEMTNRVDTDTIDTEENVTNKDDENLGPKPKPIENLKIYVRNKRRLLCEGRLFHVRCCAHILNLIAQDGLSEIKQIVDVIRDSVEYVRRSDARLKIFSEIVKQLNLLEKKLVDDCHTRWNSTYEMLAAAIKFKDVFPKFANQELHYDICPSAEDWTKAEKICSVLELF</sequence>
<evidence type="ECO:0000256" key="5">
    <source>
        <dbReference type="ARBA" id="ARBA00023242"/>
    </source>
</evidence>
<accession>A0AAW2RSX8</accession>
<dbReference type="GO" id="GO:0005634">
    <property type="term" value="C:nucleus"/>
    <property type="evidence" value="ECO:0007669"/>
    <property type="project" value="UniProtKB-SubCell"/>
</dbReference>
<reference evidence="7" key="1">
    <citation type="submission" date="2020-06" db="EMBL/GenBank/DDBJ databases">
        <authorList>
            <person name="Li T."/>
            <person name="Hu X."/>
            <person name="Zhang T."/>
            <person name="Song X."/>
            <person name="Zhang H."/>
            <person name="Dai N."/>
            <person name="Sheng W."/>
            <person name="Hou X."/>
            <person name="Wei L."/>
        </authorList>
    </citation>
    <scope>NUCLEOTIDE SEQUENCE</scope>
    <source>
        <strain evidence="7">KEN8</strain>
        <tissue evidence="7">Leaf</tissue>
    </source>
</reference>
<comment type="subcellular location">
    <subcellularLocation>
        <location evidence="1">Nucleus</location>
    </subcellularLocation>
</comment>
<evidence type="ECO:0000256" key="4">
    <source>
        <dbReference type="ARBA" id="ARBA00022833"/>
    </source>
</evidence>
<dbReference type="PANTHER" id="PTHR46481">
    <property type="entry name" value="ZINC FINGER BED DOMAIN-CONTAINING PROTEIN 4"/>
    <property type="match status" value="1"/>
</dbReference>
<evidence type="ECO:0000256" key="2">
    <source>
        <dbReference type="ARBA" id="ARBA00022723"/>
    </source>
</evidence>